<dbReference type="AlphaFoldDB" id="A0A327Y831"/>
<dbReference type="Proteomes" id="UP000248555">
    <property type="component" value="Unassembled WGS sequence"/>
</dbReference>
<gene>
    <name evidence="1" type="ORF">B0I26_1127</name>
</gene>
<sequence>MLNKINSEMLDLLRQCLATNRPDLLWVVDSEEIVSIDEQLGNELREAVADELIRIGLKNNDEPNDLGKKLEELIDQIGRLFFLI</sequence>
<evidence type="ECO:0000313" key="1">
    <source>
        <dbReference type="EMBL" id="RAK17288.1"/>
    </source>
</evidence>
<evidence type="ECO:0000313" key="2">
    <source>
        <dbReference type="Proteomes" id="UP000248555"/>
    </source>
</evidence>
<proteinExistence type="predicted"/>
<dbReference type="OrthoDB" id="2973784at2"/>
<keyword evidence="2" id="KW-1185">Reference proteome</keyword>
<accession>A0A327Y831</accession>
<name>A0A327Y831_9BACL</name>
<organism evidence="1 2">
    <name type="scientific">Paranoxybacillus vitaminiphilus</name>
    <dbReference type="NCBI Taxonomy" id="581036"/>
    <lineage>
        <taxon>Bacteria</taxon>
        <taxon>Bacillati</taxon>
        <taxon>Bacillota</taxon>
        <taxon>Bacilli</taxon>
        <taxon>Bacillales</taxon>
        <taxon>Anoxybacillaceae</taxon>
        <taxon>Paranoxybacillus</taxon>
    </lineage>
</organism>
<dbReference type="RefSeq" id="WP_111645826.1">
    <property type="nucleotide sequence ID" value="NZ_QLMH01000012.1"/>
</dbReference>
<dbReference type="EMBL" id="QLMH01000012">
    <property type="protein sequence ID" value="RAK17288.1"/>
    <property type="molecule type" value="Genomic_DNA"/>
</dbReference>
<reference evidence="1 2" key="1">
    <citation type="submission" date="2018-06" db="EMBL/GenBank/DDBJ databases">
        <title>Genomic Encyclopedia of Type Strains, Phase III (KMG-III): the genomes of soil and plant-associated and newly described type strains.</title>
        <authorList>
            <person name="Whitman W."/>
        </authorList>
    </citation>
    <scope>NUCLEOTIDE SEQUENCE [LARGE SCALE GENOMIC DNA]</scope>
    <source>
        <strain evidence="1 2">CGMCC 1.8979</strain>
    </source>
</reference>
<protein>
    <submittedName>
        <fullName evidence="1">Uncharacterized protein</fullName>
    </submittedName>
</protein>
<comment type="caution">
    <text evidence="1">The sequence shown here is derived from an EMBL/GenBank/DDBJ whole genome shotgun (WGS) entry which is preliminary data.</text>
</comment>